<keyword evidence="7" id="KW-1185">Reference proteome</keyword>
<organism evidence="6 7">
    <name type="scientific">Leptothrix cholodnii (strain ATCC 51168 / LMG 8142 / SP-6)</name>
    <name type="common">Leptothrix discophora (strain SP-6)</name>
    <dbReference type="NCBI Taxonomy" id="395495"/>
    <lineage>
        <taxon>Bacteria</taxon>
        <taxon>Pseudomonadati</taxon>
        <taxon>Pseudomonadota</taxon>
        <taxon>Betaproteobacteria</taxon>
        <taxon>Burkholderiales</taxon>
        <taxon>Sphaerotilaceae</taxon>
        <taxon>Leptothrix</taxon>
    </lineage>
</organism>
<proteinExistence type="predicted"/>
<name>B1Y4D2_LEPCP</name>
<evidence type="ECO:0000313" key="7">
    <source>
        <dbReference type="Proteomes" id="UP000001693"/>
    </source>
</evidence>
<evidence type="ECO:0000256" key="2">
    <source>
        <dbReference type="ARBA" id="ARBA00022692"/>
    </source>
</evidence>
<feature type="transmembrane region" description="Helical" evidence="5">
    <location>
        <begin position="83"/>
        <end position="116"/>
    </location>
</feature>
<feature type="transmembrane region" description="Helical" evidence="5">
    <location>
        <begin position="53"/>
        <end position="71"/>
    </location>
</feature>
<evidence type="ECO:0000256" key="5">
    <source>
        <dbReference type="SAM" id="Phobius"/>
    </source>
</evidence>
<keyword evidence="2 5" id="KW-0812">Transmembrane</keyword>
<evidence type="ECO:0000256" key="3">
    <source>
        <dbReference type="ARBA" id="ARBA00022989"/>
    </source>
</evidence>
<dbReference type="AlphaFoldDB" id="B1Y4D2"/>
<dbReference type="STRING" id="395495.Lcho_3579"/>
<sequence>MLVTMASVFNAFWRAAAYCLHPRLIVLSLLPVLVAGGAAFGLAYFFWDAAVDIVRLAIDGFVLLAPVTGWLNEISGGAFRSLIGPLVVVALSVPVLLISAMLLVSAFMGSVIVDLVARRRFPDLERRRGGSWWGSLAGSLGYTLLAVLLLLISIPFWLIPPLVLVLPPLIWGWLSFKVMSYDALAEHASREERQQLMREHRWPLLAIGLITGYLGAAPSLVWATGAMMLPMMPLLMPVFVWLYTLVFAFACAWFTHYCLAALARLRHDRLPEIVPPAVPVVTTTPPPRLDTNLPFPPA</sequence>
<feature type="transmembrane region" description="Helical" evidence="5">
    <location>
        <begin position="204"/>
        <end position="228"/>
    </location>
</feature>
<keyword evidence="4 5" id="KW-0472">Membrane</keyword>
<reference evidence="6 7" key="1">
    <citation type="submission" date="2008-03" db="EMBL/GenBank/DDBJ databases">
        <title>Complete sequence of Leptothrix cholodnii SP-6.</title>
        <authorList>
            <consortium name="US DOE Joint Genome Institute"/>
            <person name="Copeland A."/>
            <person name="Lucas S."/>
            <person name="Lapidus A."/>
            <person name="Glavina del Rio T."/>
            <person name="Dalin E."/>
            <person name="Tice H."/>
            <person name="Bruce D."/>
            <person name="Goodwin L."/>
            <person name="Pitluck S."/>
            <person name="Chertkov O."/>
            <person name="Brettin T."/>
            <person name="Detter J.C."/>
            <person name="Han C."/>
            <person name="Kuske C.R."/>
            <person name="Schmutz J."/>
            <person name="Larimer F."/>
            <person name="Land M."/>
            <person name="Hauser L."/>
            <person name="Kyrpides N."/>
            <person name="Lykidis A."/>
            <person name="Emerson D."/>
            <person name="Richardson P."/>
        </authorList>
    </citation>
    <scope>NUCLEOTIDE SEQUENCE [LARGE SCALE GENOMIC DNA]</scope>
    <source>
        <strain evidence="7">ATCC 51168 / LMG 8142 / SP-6</strain>
    </source>
</reference>
<accession>B1Y4D2</accession>
<dbReference type="HOGENOM" id="CLU_069319_0_0_4"/>
<comment type="subcellular location">
    <subcellularLocation>
        <location evidence="1">Membrane</location>
        <topology evidence="1">Multi-pass membrane protein</topology>
    </subcellularLocation>
</comment>
<dbReference type="eggNOG" id="COG2981">
    <property type="taxonomic scope" value="Bacteria"/>
</dbReference>
<dbReference type="InterPro" id="IPR059112">
    <property type="entry name" value="CysZ/EI24"/>
</dbReference>
<feature type="transmembrane region" description="Helical" evidence="5">
    <location>
        <begin position="240"/>
        <end position="263"/>
    </location>
</feature>
<keyword evidence="3 5" id="KW-1133">Transmembrane helix</keyword>
<dbReference type="EMBL" id="CP001013">
    <property type="protein sequence ID" value="ACB35833.1"/>
    <property type="molecule type" value="Genomic_DNA"/>
</dbReference>
<dbReference type="KEGG" id="lch:Lcho_3579"/>
<dbReference type="Pfam" id="PF07264">
    <property type="entry name" value="EI24"/>
    <property type="match status" value="1"/>
</dbReference>
<evidence type="ECO:0000256" key="1">
    <source>
        <dbReference type="ARBA" id="ARBA00004141"/>
    </source>
</evidence>
<evidence type="ECO:0000256" key="4">
    <source>
        <dbReference type="ARBA" id="ARBA00023136"/>
    </source>
</evidence>
<protein>
    <recommendedName>
        <fullName evidence="8">Transmembrane protein</fullName>
    </recommendedName>
</protein>
<feature type="transmembrane region" description="Helical" evidence="5">
    <location>
        <begin position="27"/>
        <end position="46"/>
    </location>
</feature>
<dbReference type="Proteomes" id="UP000001693">
    <property type="component" value="Chromosome"/>
</dbReference>
<feature type="transmembrane region" description="Helical" evidence="5">
    <location>
        <begin position="136"/>
        <end position="159"/>
    </location>
</feature>
<dbReference type="OrthoDB" id="8565703at2"/>
<evidence type="ECO:0000313" key="6">
    <source>
        <dbReference type="EMBL" id="ACB35833.1"/>
    </source>
</evidence>
<gene>
    <name evidence="6" type="ordered locus">Lcho_3579</name>
</gene>
<evidence type="ECO:0008006" key="8">
    <source>
        <dbReference type="Google" id="ProtNLM"/>
    </source>
</evidence>